<reference evidence="12 13" key="1">
    <citation type="journal article" name="Sci. Rep.">
        <title>Genome-scale phylogenetic analyses confirm Olpidium as the closest living zoosporic fungus to the non-flagellated, terrestrial fungi.</title>
        <authorList>
            <person name="Chang Y."/>
            <person name="Rochon D."/>
            <person name="Sekimoto S."/>
            <person name="Wang Y."/>
            <person name="Chovatia M."/>
            <person name="Sandor L."/>
            <person name="Salamov A."/>
            <person name="Grigoriev I.V."/>
            <person name="Stajich J.E."/>
            <person name="Spatafora J.W."/>
        </authorList>
    </citation>
    <scope>NUCLEOTIDE SEQUENCE [LARGE SCALE GENOMIC DNA]</scope>
    <source>
        <strain evidence="12">S191</strain>
    </source>
</reference>
<keyword evidence="7" id="KW-0811">Translocation</keyword>
<comment type="similarity">
    <text evidence="2">Belongs to the nucleoporin GLFG family.</text>
</comment>
<dbReference type="GO" id="GO:0006405">
    <property type="term" value="P:RNA export from nucleus"/>
    <property type="evidence" value="ECO:0007669"/>
    <property type="project" value="TreeGrafter"/>
</dbReference>
<dbReference type="PANTHER" id="PTHR23198:SF6">
    <property type="entry name" value="NUCLEAR PORE COMPLEX PROTEIN NUP98-NUP96"/>
    <property type="match status" value="1"/>
</dbReference>
<feature type="region of interest" description="Disordered" evidence="10">
    <location>
        <begin position="1"/>
        <end position="191"/>
    </location>
</feature>
<dbReference type="Gene3D" id="3.30.1610.10">
    <property type="entry name" value="Peptidase S59, nucleoporin"/>
    <property type="match status" value="1"/>
</dbReference>
<evidence type="ECO:0000256" key="5">
    <source>
        <dbReference type="ARBA" id="ARBA00022816"/>
    </source>
</evidence>
<evidence type="ECO:0000256" key="8">
    <source>
        <dbReference type="ARBA" id="ARBA00023132"/>
    </source>
</evidence>
<evidence type="ECO:0000256" key="4">
    <source>
        <dbReference type="ARBA" id="ARBA00022737"/>
    </source>
</evidence>
<feature type="compositionally biased region" description="Polar residues" evidence="10">
    <location>
        <begin position="1"/>
        <end position="12"/>
    </location>
</feature>
<dbReference type="GO" id="GO:0003723">
    <property type="term" value="F:RNA binding"/>
    <property type="evidence" value="ECO:0007669"/>
    <property type="project" value="TreeGrafter"/>
</dbReference>
<dbReference type="OrthoDB" id="3797628at2759"/>
<dbReference type="Pfam" id="PF04096">
    <property type="entry name" value="Nucleoporin2"/>
    <property type="match status" value="1"/>
</dbReference>
<evidence type="ECO:0000256" key="9">
    <source>
        <dbReference type="ARBA" id="ARBA00023242"/>
    </source>
</evidence>
<gene>
    <name evidence="12" type="ORF">BJ554DRAFT_2359</name>
</gene>
<evidence type="ECO:0000256" key="6">
    <source>
        <dbReference type="ARBA" id="ARBA00022927"/>
    </source>
</evidence>
<dbReference type="AlphaFoldDB" id="A0A8H7ZQD0"/>
<feature type="compositionally biased region" description="Polar residues" evidence="10">
    <location>
        <begin position="71"/>
        <end position="87"/>
    </location>
</feature>
<dbReference type="GO" id="GO:0008139">
    <property type="term" value="F:nuclear localization sequence binding"/>
    <property type="evidence" value="ECO:0007669"/>
    <property type="project" value="TreeGrafter"/>
</dbReference>
<keyword evidence="5" id="KW-0509">mRNA transport</keyword>
<protein>
    <submittedName>
        <fullName evidence="12">Nucleoporin autopeptidase-domain-containing protein</fullName>
    </submittedName>
</protein>
<keyword evidence="9" id="KW-0539">Nucleus</keyword>
<evidence type="ECO:0000313" key="12">
    <source>
        <dbReference type="EMBL" id="KAG5457586.1"/>
    </source>
</evidence>
<evidence type="ECO:0000256" key="2">
    <source>
        <dbReference type="ARBA" id="ARBA00008926"/>
    </source>
</evidence>
<dbReference type="FunFam" id="3.30.1610.10:FF:000003">
    <property type="entry name" value="Nucleoporin SONB, putative"/>
    <property type="match status" value="1"/>
</dbReference>
<dbReference type="GO" id="GO:0034398">
    <property type="term" value="P:telomere tethering at nuclear periphery"/>
    <property type="evidence" value="ECO:0007669"/>
    <property type="project" value="TreeGrafter"/>
</dbReference>
<dbReference type="GO" id="GO:0006606">
    <property type="term" value="P:protein import into nucleus"/>
    <property type="evidence" value="ECO:0007669"/>
    <property type="project" value="TreeGrafter"/>
</dbReference>
<feature type="compositionally biased region" description="Low complexity" evidence="10">
    <location>
        <begin position="41"/>
        <end position="70"/>
    </location>
</feature>
<dbReference type="GO" id="GO:0017056">
    <property type="term" value="F:structural constituent of nuclear pore"/>
    <property type="evidence" value="ECO:0007669"/>
    <property type="project" value="InterPro"/>
</dbReference>
<comment type="caution">
    <text evidence="12">The sequence shown here is derived from an EMBL/GenBank/DDBJ whole genome shotgun (WGS) entry which is preliminary data.</text>
</comment>
<dbReference type="EMBL" id="JAEFCI010009815">
    <property type="protein sequence ID" value="KAG5457586.1"/>
    <property type="molecule type" value="Genomic_DNA"/>
</dbReference>
<feature type="compositionally biased region" description="Polar residues" evidence="10">
    <location>
        <begin position="133"/>
        <end position="161"/>
    </location>
</feature>
<dbReference type="InterPro" id="IPR036903">
    <property type="entry name" value="Nup98_auto-Pept-S59_dom_sf"/>
</dbReference>
<comment type="subcellular location">
    <subcellularLocation>
        <location evidence="1">Nucleus</location>
        <location evidence="1">Nuclear pore complex</location>
    </subcellularLocation>
</comment>
<name>A0A8H7ZQD0_9FUNG</name>
<dbReference type="InterPro" id="IPR007230">
    <property type="entry name" value="Nup98_auto-Pept-S59_dom"/>
</dbReference>
<keyword evidence="3" id="KW-0813">Transport</keyword>
<feature type="compositionally biased region" description="Low complexity" evidence="10">
    <location>
        <begin position="218"/>
        <end position="234"/>
    </location>
</feature>
<evidence type="ECO:0000256" key="1">
    <source>
        <dbReference type="ARBA" id="ARBA00004567"/>
    </source>
</evidence>
<dbReference type="SUPFAM" id="SSF82215">
    <property type="entry name" value="C-terminal autoproteolytic domain of nucleoporin nup98"/>
    <property type="match status" value="1"/>
</dbReference>
<dbReference type="GO" id="GO:0044614">
    <property type="term" value="C:nuclear pore cytoplasmic filaments"/>
    <property type="evidence" value="ECO:0007669"/>
    <property type="project" value="TreeGrafter"/>
</dbReference>
<dbReference type="InterPro" id="IPR037665">
    <property type="entry name" value="Nucleoporin_S59-like"/>
</dbReference>
<feature type="region of interest" description="Disordered" evidence="10">
    <location>
        <begin position="721"/>
        <end position="740"/>
    </location>
</feature>
<sequence>MSGTAQSSTATAFNAKPATSGFSFGGSLGTEAKPPAFGFGQTTAQPAPTASTGLFGSTSTTTTPLFSGTTQPSTGLFAPTTSSTSAFGTGLFAPKPAGTASTPAPFTLGQTSSTGGTGFGGFTGLGGPSTLGVSTAQSTGPPLQASLNENAYGSSPLFTSPQKDKPASGLATSVGPLAVPTRPAAATPLASSVYRPARSTYKKPSPMSAARTKQLRFASSFGGSPSPSPSAKPSTHLFDGKPDGELLSTSMLVPRRSIKKLVITPRNGSAAAAGEREGHENGIDPSLEAEAEEGNLSVSSSVYGRTPNKADRLTPGPTPGSAQSHASEVSPPKSFERGKYWTSPTISSLQKKPAGQLKSVKDFQVGRYGFGQIRFVDPVDLTEVTEGLDAIPGRIVQIFDRHCMVYADDENKPALGHGLNVPAVVSLENCYFIDKATREPIRDFNDRRYIRHLNRLKREQDTEFIDFLSETGTWVFRVEHFSRYGLFDDDDEDDEEGEEGDQDLRRSLREGTFAPERPAAQQAASIPRRPFELLPDALNPEDTFMGLRKARAVEPANVKPAYSAATRQESVMDTEDKRGGLLERVEGDANMLMTDEGASGDEDLASFPGGSQMAAAANSDDEVTSYSDGNVDSQEDFRVASREGAIPVRELPESTRPFGTLRPLAHSIGLDPREVQVRQASLFARLSPGRGKVLEKEMFGTAVIEHIEMLDDFNRVSHEQFPQGYKRPKSPTDSEASDDMDVDARVPNTFFQAPPARRIRKQPRIQYSRSVLYGKSCEVADAGLMMNRLFRVGWGPGGQIPLILSNYKISNEGEDEEEPNNEEGSAYACITMEKVSVFKSFQVGGGPEATTRDFSENPDGEFPECQNSWEYAVLSVDGHGEEGAWRGVH</sequence>
<dbReference type="GO" id="GO:0000973">
    <property type="term" value="P:post-transcriptional tethering of RNA polymerase II gene DNA at nuclear periphery"/>
    <property type="evidence" value="ECO:0007669"/>
    <property type="project" value="TreeGrafter"/>
</dbReference>
<feature type="region of interest" description="Disordered" evidence="10">
    <location>
        <begin position="593"/>
        <end position="631"/>
    </location>
</feature>
<dbReference type="Proteomes" id="UP000673691">
    <property type="component" value="Unassembled WGS sequence"/>
</dbReference>
<accession>A0A8H7ZQD0</accession>
<feature type="region of interest" description="Disordered" evidence="10">
    <location>
        <begin position="291"/>
        <end position="340"/>
    </location>
</feature>
<evidence type="ECO:0000256" key="7">
    <source>
        <dbReference type="ARBA" id="ARBA00023010"/>
    </source>
</evidence>
<evidence type="ECO:0000313" key="13">
    <source>
        <dbReference type="Proteomes" id="UP000673691"/>
    </source>
</evidence>
<dbReference type="PROSITE" id="PS51434">
    <property type="entry name" value="NUP_C"/>
    <property type="match status" value="1"/>
</dbReference>
<dbReference type="PANTHER" id="PTHR23198">
    <property type="entry name" value="NUCLEOPORIN"/>
    <property type="match status" value="1"/>
</dbReference>
<dbReference type="GO" id="GO:0051028">
    <property type="term" value="P:mRNA transport"/>
    <property type="evidence" value="ECO:0007669"/>
    <property type="project" value="UniProtKB-KW"/>
</dbReference>
<evidence type="ECO:0000256" key="10">
    <source>
        <dbReference type="SAM" id="MobiDB-lite"/>
    </source>
</evidence>
<proteinExistence type="inferred from homology"/>
<keyword evidence="6" id="KW-0653">Protein transport</keyword>
<keyword evidence="13" id="KW-1185">Reference proteome</keyword>
<keyword evidence="8" id="KW-0906">Nuclear pore complex</keyword>
<evidence type="ECO:0000256" key="3">
    <source>
        <dbReference type="ARBA" id="ARBA00022448"/>
    </source>
</evidence>
<feature type="compositionally biased region" description="Gly residues" evidence="10">
    <location>
        <begin position="115"/>
        <end position="129"/>
    </location>
</feature>
<keyword evidence="4" id="KW-0677">Repeat</keyword>
<evidence type="ECO:0000259" key="11">
    <source>
        <dbReference type="PROSITE" id="PS51434"/>
    </source>
</evidence>
<feature type="domain" description="Peptidase S59" evidence="11">
    <location>
        <begin position="337"/>
        <end position="481"/>
    </location>
</feature>
<organism evidence="12 13">
    <name type="scientific">Olpidium bornovanus</name>
    <dbReference type="NCBI Taxonomy" id="278681"/>
    <lineage>
        <taxon>Eukaryota</taxon>
        <taxon>Fungi</taxon>
        <taxon>Fungi incertae sedis</taxon>
        <taxon>Olpidiomycota</taxon>
        <taxon>Olpidiomycotina</taxon>
        <taxon>Olpidiomycetes</taxon>
        <taxon>Olpidiales</taxon>
        <taxon>Olpidiaceae</taxon>
        <taxon>Olpidium</taxon>
    </lineage>
</organism>
<feature type="region of interest" description="Disordered" evidence="10">
    <location>
        <begin position="218"/>
        <end position="243"/>
    </location>
</feature>